<keyword evidence="6 7" id="KW-0472">Membrane</keyword>
<evidence type="ECO:0000256" key="2">
    <source>
        <dbReference type="ARBA" id="ARBA00009033"/>
    </source>
</evidence>
<dbReference type="GO" id="GO:0015864">
    <property type="term" value="P:pyrimidine nucleoside transport"/>
    <property type="evidence" value="ECO:0007669"/>
    <property type="project" value="TreeGrafter"/>
</dbReference>
<feature type="transmembrane region" description="Helical" evidence="7">
    <location>
        <begin position="80"/>
        <end position="100"/>
    </location>
</feature>
<evidence type="ECO:0000259" key="8">
    <source>
        <dbReference type="Pfam" id="PF01773"/>
    </source>
</evidence>
<proteinExistence type="inferred from homology"/>
<dbReference type="Proteomes" id="UP000694428">
    <property type="component" value="Unplaced"/>
</dbReference>
<dbReference type="GO" id="GO:0015390">
    <property type="term" value="F:purine-specific nucleoside:sodium symporter activity"/>
    <property type="evidence" value="ECO:0007669"/>
    <property type="project" value="TreeGrafter"/>
</dbReference>
<dbReference type="Pfam" id="PF01773">
    <property type="entry name" value="Nucleos_tra2_N"/>
    <property type="match status" value="1"/>
</dbReference>
<keyword evidence="3" id="KW-1003">Cell membrane</keyword>
<protein>
    <submittedName>
        <fullName evidence="11">Solute carrier family 28 member 3</fullName>
    </submittedName>
</protein>
<dbReference type="GO" id="GO:0005886">
    <property type="term" value="C:plasma membrane"/>
    <property type="evidence" value="ECO:0007669"/>
    <property type="project" value="UniProtKB-SubCell"/>
</dbReference>
<dbReference type="GO" id="GO:0015389">
    <property type="term" value="F:pyrimidine- and adenosine-specific:sodium symporter activity"/>
    <property type="evidence" value="ECO:0007669"/>
    <property type="project" value="TreeGrafter"/>
</dbReference>
<dbReference type="InterPro" id="IPR002668">
    <property type="entry name" value="CNT_N_dom"/>
</dbReference>
<evidence type="ECO:0000256" key="6">
    <source>
        <dbReference type="ARBA" id="ARBA00023136"/>
    </source>
</evidence>
<dbReference type="GO" id="GO:0015860">
    <property type="term" value="P:purine nucleoside transmembrane transport"/>
    <property type="evidence" value="ECO:0007669"/>
    <property type="project" value="TreeGrafter"/>
</dbReference>
<evidence type="ECO:0000259" key="10">
    <source>
        <dbReference type="Pfam" id="PF07670"/>
    </source>
</evidence>
<evidence type="ECO:0000256" key="1">
    <source>
        <dbReference type="ARBA" id="ARBA00004651"/>
    </source>
</evidence>
<feature type="transmembrane region" description="Helical" evidence="7">
    <location>
        <begin position="342"/>
        <end position="361"/>
    </location>
</feature>
<keyword evidence="4 7" id="KW-0812">Transmembrane</keyword>
<comment type="similarity">
    <text evidence="2">Belongs to the concentrative nucleoside transporter (CNT) (TC 2.A.41) family.</text>
</comment>
<evidence type="ECO:0000313" key="11">
    <source>
        <dbReference type="Ensembl" id="ENSPSTP00000007230.1"/>
    </source>
</evidence>
<feature type="transmembrane region" description="Helical" evidence="7">
    <location>
        <begin position="107"/>
        <end position="127"/>
    </location>
</feature>
<feature type="domain" description="Nucleoside transporter/FeoB GTPase Gate" evidence="10">
    <location>
        <begin position="168"/>
        <end position="255"/>
    </location>
</feature>
<feature type="domain" description="Concentrative nucleoside transporter C-terminal" evidence="9">
    <location>
        <begin position="260"/>
        <end position="402"/>
    </location>
</feature>
<evidence type="ECO:0000259" key="9">
    <source>
        <dbReference type="Pfam" id="PF07662"/>
    </source>
</evidence>
<keyword evidence="5 7" id="KW-1133">Transmembrane helix</keyword>
<feature type="transmembrane region" description="Helical" evidence="7">
    <location>
        <begin position="166"/>
        <end position="186"/>
    </location>
</feature>
<reference evidence="11" key="1">
    <citation type="submission" date="2025-08" db="UniProtKB">
        <authorList>
            <consortium name="Ensembl"/>
        </authorList>
    </citation>
    <scope>IDENTIFICATION</scope>
</reference>
<feature type="transmembrane region" description="Helical" evidence="7">
    <location>
        <begin position="51"/>
        <end position="74"/>
    </location>
</feature>
<dbReference type="InterPro" id="IPR011642">
    <property type="entry name" value="Gate_dom"/>
</dbReference>
<reference evidence="11" key="2">
    <citation type="submission" date="2025-09" db="UniProtKB">
        <authorList>
            <consortium name="Ensembl"/>
        </authorList>
    </citation>
    <scope>IDENTIFICATION</scope>
</reference>
<comment type="subcellular location">
    <subcellularLocation>
        <location evidence="1">Cell membrane</location>
        <topology evidence="1">Multi-pass membrane protein</topology>
    </subcellularLocation>
</comment>
<dbReference type="InterPro" id="IPR008276">
    <property type="entry name" value="C_nuclsd_transpt"/>
</dbReference>
<dbReference type="PANTHER" id="PTHR10590:SF4">
    <property type="entry name" value="SOLUTE CARRIER FAMILY 28 MEMBER 3"/>
    <property type="match status" value="1"/>
</dbReference>
<accession>A0A8C9EZ82</accession>
<feature type="transmembrane region" description="Helical" evidence="7">
    <location>
        <begin position="425"/>
        <end position="448"/>
    </location>
</feature>
<dbReference type="Pfam" id="PF07662">
    <property type="entry name" value="Nucleos_tra2_C"/>
    <property type="match status" value="1"/>
</dbReference>
<dbReference type="InterPro" id="IPR011657">
    <property type="entry name" value="CNT_C_dom"/>
</dbReference>
<evidence type="ECO:0000256" key="3">
    <source>
        <dbReference type="ARBA" id="ARBA00022475"/>
    </source>
</evidence>
<dbReference type="PANTHER" id="PTHR10590">
    <property type="entry name" value="SODIUM/NUCLEOSIDE COTRANSPORTER"/>
    <property type="match status" value="1"/>
</dbReference>
<feature type="transmembrane region" description="Helical" evidence="7">
    <location>
        <begin position="316"/>
        <end position="336"/>
    </location>
</feature>
<feature type="domain" description="Concentrative nucleoside transporter N-terminal" evidence="8">
    <location>
        <begin position="89"/>
        <end position="160"/>
    </location>
</feature>
<dbReference type="Pfam" id="PF07670">
    <property type="entry name" value="Gate"/>
    <property type="match status" value="1"/>
</dbReference>
<dbReference type="AlphaFoldDB" id="A0A8C9EZ82"/>
<feature type="transmembrane region" description="Helical" evidence="7">
    <location>
        <begin position="12"/>
        <end position="30"/>
    </location>
</feature>
<name>A0A8C9EZ82_PAVCR</name>
<evidence type="ECO:0000256" key="7">
    <source>
        <dbReference type="SAM" id="Phobius"/>
    </source>
</evidence>
<keyword evidence="12" id="KW-1185">Reference proteome</keyword>
<evidence type="ECO:0000256" key="4">
    <source>
        <dbReference type="ARBA" id="ARBA00022692"/>
    </source>
</evidence>
<evidence type="ECO:0000313" key="12">
    <source>
        <dbReference type="Proteomes" id="UP000694428"/>
    </source>
</evidence>
<dbReference type="Ensembl" id="ENSPSTT00000007586.1">
    <property type="protein sequence ID" value="ENSPSTP00000007230.1"/>
    <property type="gene ID" value="ENSPSTG00000005118.1"/>
</dbReference>
<organism evidence="11 12">
    <name type="scientific">Pavo cristatus</name>
    <name type="common">Indian peafowl</name>
    <name type="synonym">Blue peafowl</name>
    <dbReference type="NCBI Taxonomy" id="9049"/>
    <lineage>
        <taxon>Eukaryota</taxon>
        <taxon>Metazoa</taxon>
        <taxon>Chordata</taxon>
        <taxon>Craniata</taxon>
        <taxon>Vertebrata</taxon>
        <taxon>Euteleostomi</taxon>
        <taxon>Archelosauria</taxon>
        <taxon>Archosauria</taxon>
        <taxon>Dinosauria</taxon>
        <taxon>Saurischia</taxon>
        <taxon>Theropoda</taxon>
        <taxon>Coelurosauria</taxon>
        <taxon>Aves</taxon>
        <taxon>Neognathae</taxon>
        <taxon>Galloanserae</taxon>
        <taxon>Galliformes</taxon>
        <taxon>Phasianidae</taxon>
        <taxon>Phasianinae</taxon>
        <taxon>Pavo</taxon>
    </lineage>
</organism>
<feature type="transmembrane region" description="Helical" evidence="7">
    <location>
        <begin position="232"/>
        <end position="254"/>
    </location>
</feature>
<evidence type="ECO:0000256" key="5">
    <source>
        <dbReference type="ARBA" id="ARBA00022989"/>
    </source>
</evidence>
<sequence length="540" mass="61068">MELCLVFPSVSYMLYSPIFQTVVRIFALIWKLCIIGGKEYLNSSTMSCLTLFFFLSCRVLCAALVVAIIFWLIFDTAKQGSHQLISFGGLVMYILLMFIFSKYPTRVAWRPVFSGIVMQFILGLLILRTKVGFDVFNWLGIQIQTFLEYSDTGAKFVFGEKYTDHFFAFKVLPIVVFFSTVMSMLYHIGFMQWLVGKVGIADILDLLFVFQFQTESPLLVQPYLPYITKSELHAVMTAGFSTIAGSVLGAYISFGVSASHLLTASVMSAPASLATSKLFWPETEKPKVTLKSGLKMEKGESNNLLEAASQGASSSILLVANIAVNLISFLALLAFVDSALSWVGSLFVLHILQNICAYVFMPFSFMMGVDWEDSFIVGGLLGYKTFFNEFVAYERLSKLIHNREKGGSMYINNVKQYMTVSNIFFYRYLFDLILFHCNTTYLLVWVALPYEILSQENSGQELEDIPVHKDLLKHYASGEESKKLYLITFKILSCCCPCHTSAGSYYLHAEGSSTRHIIWHTPCIFMPYNLHLFVQGQRTQ</sequence>